<feature type="domain" description="Galactose-1-phosphate uridyl transferase C-terminal" evidence="19">
    <location>
        <begin position="188"/>
        <end position="355"/>
    </location>
</feature>
<feature type="binding site" description="in other chain" evidence="14">
    <location>
        <position position="172"/>
    </location>
    <ligand>
        <name>UDP-alpha-D-glucose</name>
        <dbReference type="ChEBI" id="CHEBI:58885"/>
        <note>ligand shared between dimeric partners</note>
    </ligand>
</feature>
<keyword evidence="7 17" id="KW-0548">Nucleotidyltransferase</keyword>
<dbReference type="Pfam" id="PF01087">
    <property type="entry name" value="GalP_UDP_transf"/>
    <property type="match status" value="1"/>
</dbReference>
<evidence type="ECO:0000256" key="16">
    <source>
        <dbReference type="PIRSR" id="PIRSR000808-4"/>
    </source>
</evidence>
<feature type="binding site" evidence="14">
    <location>
        <begin position="28"/>
        <end position="31"/>
    </location>
    <ligand>
        <name>UDP-alpha-D-glucose</name>
        <dbReference type="ChEBI" id="CHEBI:58885"/>
        <note>ligand shared between dimeric partners</note>
    </ligand>
</feature>
<dbReference type="GO" id="GO:0033499">
    <property type="term" value="P:galactose catabolic process via UDP-galactose, Leloir pathway"/>
    <property type="evidence" value="ECO:0007669"/>
    <property type="project" value="TreeGrafter"/>
</dbReference>
<evidence type="ECO:0000256" key="6">
    <source>
        <dbReference type="ARBA" id="ARBA00022679"/>
    </source>
</evidence>
<keyword evidence="6 17" id="KW-0808">Transferase</keyword>
<evidence type="ECO:0000256" key="13">
    <source>
        <dbReference type="PIRSR" id="PIRSR000808-1"/>
    </source>
</evidence>
<dbReference type="Proteomes" id="UP001268683">
    <property type="component" value="Chromosome"/>
</dbReference>
<proteinExistence type="inferred from homology"/>
<dbReference type="InterPro" id="IPR005850">
    <property type="entry name" value="GalP_Utransf_C"/>
</dbReference>
<feature type="domain" description="Galactose-1-phosphate uridyl transferase N-terminal" evidence="18">
    <location>
        <begin position="5"/>
        <end position="180"/>
    </location>
</feature>
<keyword evidence="21" id="KW-1185">Reference proteome</keyword>
<evidence type="ECO:0000256" key="10">
    <source>
        <dbReference type="ARBA" id="ARBA00023144"/>
    </source>
</evidence>
<evidence type="ECO:0000313" key="21">
    <source>
        <dbReference type="Proteomes" id="UP001268683"/>
    </source>
</evidence>
<keyword evidence="8 15" id="KW-0479">Metal-binding</keyword>
<evidence type="ECO:0000256" key="11">
    <source>
        <dbReference type="ARBA" id="ARBA00023277"/>
    </source>
</evidence>
<comment type="catalytic activity">
    <reaction evidence="1 17">
        <text>alpha-D-galactose 1-phosphate + UDP-alpha-D-glucose = alpha-D-glucose 1-phosphate + UDP-alpha-D-galactose</text>
        <dbReference type="Rhea" id="RHEA:13989"/>
        <dbReference type="ChEBI" id="CHEBI:58336"/>
        <dbReference type="ChEBI" id="CHEBI:58601"/>
        <dbReference type="ChEBI" id="CHEBI:58885"/>
        <dbReference type="ChEBI" id="CHEBI:66914"/>
        <dbReference type="EC" id="2.7.7.12"/>
    </reaction>
</comment>
<evidence type="ECO:0000256" key="12">
    <source>
        <dbReference type="NCBIfam" id="TIGR00209"/>
    </source>
</evidence>
<dbReference type="EMBL" id="CP123872">
    <property type="protein sequence ID" value="WND04096.1"/>
    <property type="molecule type" value="Genomic_DNA"/>
</dbReference>
<comment type="pathway">
    <text evidence="2 17">Carbohydrate metabolism; galactose metabolism.</text>
</comment>
<organism evidence="20 21">
    <name type="scientific">Temperatibacter marinus</name>
    <dbReference type="NCBI Taxonomy" id="1456591"/>
    <lineage>
        <taxon>Bacteria</taxon>
        <taxon>Pseudomonadati</taxon>
        <taxon>Pseudomonadota</taxon>
        <taxon>Alphaproteobacteria</taxon>
        <taxon>Kordiimonadales</taxon>
        <taxon>Temperatibacteraceae</taxon>
        <taxon>Temperatibacter</taxon>
    </lineage>
</organism>
<dbReference type="InterPro" id="IPR019779">
    <property type="entry name" value="GalP_UDPtransf1_His-AS"/>
</dbReference>
<dbReference type="InterPro" id="IPR005849">
    <property type="entry name" value="GalP_Utransf_N"/>
</dbReference>
<gene>
    <name evidence="20" type="ORF">QGN29_06875</name>
</gene>
<comment type="cofactor">
    <cofactor evidence="16">
        <name>Fe cation</name>
        <dbReference type="ChEBI" id="CHEBI:24875"/>
    </cofactor>
    <text evidence="16">Binds 1 Fe cation per subunit.</text>
</comment>
<evidence type="ECO:0000256" key="8">
    <source>
        <dbReference type="ARBA" id="ARBA00022723"/>
    </source>
</evidence>
<feature type="active site" description="Tele-UMP-histidine intermediate" evidence="13">
    <location>
        <position position="170"/>
    </location>
</feature>
<feature type="binding site" evidence="16">
    <location>
        <position position="186"/>
    </location>
    <ligand>
        <name>Fe cation</name>
        <dbReference type="ChEBI" id="CHEBI:24875"/>
    </ligand>
</feature>
<keyword evidence="11 17" id="KW-0119">Carbohydrate metabolism</keyword>
<feature type="binding site" evidence="16">
    <location>
        <position position="308"/>
    </location>
    <ligand>
        <name>Fe cation</name>
        <dbReference type="ChEBI" id="CHEBI:24875"/>
    </ligand>
</feature>
<dbReference type="SUPFAM" id="SSF54197">
    <property type="entry name" value="HIT-like"/>
    <property type="match status" value="2"/>
</dbReference>
<evidence type="ECO:0000256" key="14">
    <source>
        <dbReference type="PIRSR" id="PIRSR000808-2"/>
    </source>
</evidence>
<accession>A0AA52EG06</accession>
<feature type="binding site" evidence="14">
    <location>
        <begin position="326"/>
        <end position="327"/>
    </location>
    <ligand>
        <name>UDP-alpha-D-glucose</name>
        <dbReference type="ChEBI" id="CHEBI:58885"/>
        <note>ligand shared between dimeric partners</note>
    </ligand>
</feature>
<reference evidence="20" key="1">
    <citation type="submission" date="2023-04" db="EMBL/GenBank/DDBJ databases">
        <title>Complete genome sequence of Temperatibacter marinus.</title>
        <authorList>
            <person name="Rong J.-C."/>
            <person name="Yi M.-L."/>
            <person name="Zhao Q."/>
        </authorList>
    </citation>
    <scope>NUCLEOTIDE SEQUENCE</scope>
    <source>
        <strain evidence="20">NBRC 110045</strain>
    </source>
</reference>
<feature type="binding site" evidence="15">
    <location>
        <position position="55"/>
    </location>
    <ligand>
        <name>Zn(2+)</name>
        <dbReference type="ChEBI" id="CHEBI:29105"/>
    </ligand>
</feature>
<sequence>MSPAETFSAPHRRFNPLSGAWTLVSPNRAKRPWSGQVEDIPKEVQHSYDANCYLCAGNTRVSGTVNPDYKGPYVFENDHAALTAPNGISQSSGPADPKDLFRGEVANGHCQVICYSEDHSLTMAEMEEEQIQQIITTWIKLHRGYEDSFQVVQLFENKGAINGCSNPHPHGQVWASDHIPTDIQVEHMNQRAYFSKNETPLLLDYVHQELSKQDRLVCVNKDWIALVPYWASWPFEILIAPRTHQAKMQHLSPKMQRTLAALLKRITVKYDNLFKTSFPYSMGWHQAPNKSTSNSAPSDEDAWLLHGHFYPPLLRSSTIKKFMVGYELLAEVQRDMTPEQAAEMLRSCSDIHYTQCSSHD</sequence>
<dbReference type="PANTHER" id="PTHR11943:SF1">
    <property type="entry name" value="GALACTOSE-1-PHOSPHATE URIDYLYLTRANSFERASE"/>
    <property type="match status" value="1"/>
</dbReference>
<dbReference type="FunFam" id="3.30.428.10:FF:000001">
    <property type="entry name" value="Galactose-1-phosphate uridylyltransferase"/>
    <property type="match status" value="1"/>
</dbReference>
<dbReference type="GO" id="GO:0008108">
    <property type="term" value="F:UDP-glucose:hexose-1-phosphate uridylyltransferase activity"/>
    <property type="evidence" value="ECO:0007669"/>
    <property type="project" value="UniProtKB-UniRule"/>
</dbReference>
<dbReference type="CDD" id="cd00608">
    <property type="entry name" value="GalT"/>
    <property type="match status" value="1"/>
</dbReference>
<dbReference type="PIRSF" id="PIRSF000808">
    <property type="entry name" value="GalT"/>
    <property type="match status" value="1"/>
</dbReference>
<name>A0AA52EG06_9PROT</name>
<dbReference type="RefSeq" id="WP_310799960.1">
    <property type="nucleotide sequence ID" value="NZ_CP123872.1"/>
</dbReference>
<evidence type="ECO:0000256" key="3">
    <source>
        <dbReference type="ARBA" id="ARBA00010951"/>
    </source>
</evidence>
<evidence type="ECO:0000259" key="18">
    <source>
        <dbReference type="Pfam" id="PF01087"/>
    </source>
</evidence>
<feature type="binding site" evidence="15">
    <location>
        <position position="168"/>
    </location>
    <ligand>
        <name>Zn(2+)</name>
        <dbReference type="ChEBI" id="CHEBI:29105"/>
    </ligand>
</feature>
<evidence type="ECO:0000256" key="1">
    <source>
        <dbReference type="ARBA" id="ARBA00001107"/>
    </source>
</evidence>
<feature type="binding site" evidence="16">
    <location>
        <position position="285"/>
    </location>
    <ligand>
        <name>Fe cation</name>
        <dbReference type="ChEBI" id="CHEBI:24875"/>
    </ligand>
</feature>
<dbReference type="PROSITE" id="PS00117">
    <property type="entry name" value="GAL_P_UDP_TRANSF_I"/>
    <property type="match status" value="1"/>
</dbReference>
<evidence type="ECO:0000256" key="17">
    <source>
        <dbReference type="RuleBase" id="RU000506"/>
    </source>
</evidence>
<dbReference type="EC" id="2.7.7.12" evidence="4 12"/>
<dbReference type="GO" id="GO:0005737">
    <property type="term" value="C:cytoplasm"/>
    <property type="evidence" value="ECO:0007669"/>
    <property type="project" value="TreeGrafter"/>
</dbReference>
<dbReference type="InterPro" id="IPR001937">
    <property type="entry name" value="GalP_UDPtransf1"/>
</dbReference>
<feature type="binding site" evidence="15">
    <location>
        <position position="119"/>
    </location>
    <ligand>
        <name>Zn(2+)</name>
        <dbReference type="ChEBI" id="CHEBI:29105"/>
    </ligand>
</feature>
<keyword evidence="9 15" id="KW-0862">Zinc</keyword>
<comment type="similarity">
    <text evidence="3 17">Belongs to the galactose-1-phosphate uridylyltransferase type 1 family.</text>
</comment>
<dbReference type="GO" id="GO:0008270">
    <property type="term" value="F:zinc ion binding"/>
    <property type="evidence" value="ECO:0007669"/>
    <property type="project" value="InterPro"/>
</dbReference>
<dbReference type="PANTHER" id="PTHR11943">
    <property type="entry name" value="GALACTOSE-1-PHOSPHATE URIDYLYLTRANSFERASE"/>
    <property type="match status" value="1"/>
</dbReference>
<keyword evidence="10 17" id="KW-0299">Galactose metabolism</keyword>
<comment type="cofactor">
    <cofactor evidence="15">
        <name>Zn(2+)</name>
        <dbReference type="ChEBI" id="CHEBI:29105"/>
    </cofactor>
    <text evidence="15">Binds 1 zinc ion per subunit.</text>
</comment>
<feature type="binding site" evidence="14">
    <location>
        <begin position="321"/>
        <end position="322"/>
    </location>
    <ligand>
        <name>UDP-alpha-D-glucose</name>
        <dbReference type="ChEBI" id="CHEBI:58885"/>
        <note>ligand shared between dimeric partners</note>
    </ligand>
</feature>
<feature type="binding site" evidence="16">
    <location>
        <position position="306"/>
    </location>
    <ligand>
        <name>Fe cation</name>
        <dbReference type="ChEBI" id="CHEBI:24875"/>
    </ligand>
</feature>
<dbReference type="Gene3D" id="3.30.428.10">
    <property type="entry name" value="HIT-like"/>
    <property type="match status" value="2"/>
</dbReference>
<evidence type="ECO:0000256" key="2">
    <source>
        <dbReference type="ARBA" id="ARBA00004947"/>
    </source>
</evidence>
<dbReference type="KEGG" id="tmk:QGN29_06875"/>
<evidence type="ECO:0000313" key="20">
    <source>
        <dbReference type="EMBL" id="WND04096.1"/>
    </source>
</evidence>
<evidence type="ECO:0000259" key="19">
    <source>
        <dbReference type="Pfam" id="PF02744"/>
    </source>
</evidence>
<dbReference type="NCBIfam" id="NF008724">
    <property type="entry name" value="PRK11720.1"/>
    <property type="match status" value="1"/>
</dbReference>
<dbReference type="AlphaFoldDB" id="A0AA52EG06"/>
<keyword evidence="16" id="KW-0408">Iron</keyword>
<feature type="binding site" evidence="15">
    <location>
        <position position="52"/>
    </location>
    <ligand>
        <name>Zn(2+)</name>
        <dbReference type="ChEBI" id="CHEBI:29105"/>
    </ligand>
</feature>
<dbReference type="InterPro" id="IPR036265">
    <property type="entry name" value="HIT-like_sf"/>
</dbReference>
<feature type="binding site" description="in other chain" evidence="14">
    <location>
        <position position="333"/>
    </location>
    <ligand>
        <name>UDP-alpha-D-glucose</name>
        <dbReference type="ChEBI" id="CHEBI:58885"/>
        <note>ligand shared between dimeric partners</note>
    </ligand>
</feature>
<evidence type="ECO:0000256" key="15">
    <source>
        <dbReference type="PIRSR" id="PIRSR000808-3"/>
    </source>
</evidence>
<protein>
    <recommendedName>
        <fullName evidence="5 12">Galactose-1-phosphate uridylyltransferase</fullName>
        <ecNumber evidence="4 12">2.7.7.12</ecNumber>
    </recommendedName>
</protein>
<evidence type="ECO:0000256" key="4">
    <source>
        <dbReference type="ARBA" id="ARBA00012384"/>
    </source>
</evidence>
<dbReference type="Pfam" id="PF02744">
    <property type="entry name" value="GalP_UDP_tr_C"/>
    <property type="match status" value="1"/>
</dbReference>
<evidence type="ECO:0000256" key="9">
    <source>
        <dbReference type="ARBA" id="ARBA00022833"/>
    </source>
</evidence>
<dbReference type="NCBIfam" id="TIGR00209">
    <property type="entry name" value="galT_1"/>
    <property type="match status" value="1"/>
</dbReference>
<feature type="binding site" description="in other chain" evidence="14">
    <location>
        <position position="157"/>
    </location>
    <ligand>
        <name>UDP-alpha-D-glucose</name>
        <dbReference type="ChEBI" id="CHEBI:58885"/>
        <note>ligand shared between dimeric partners</note>
    </ligand>
</feature>
<feature type="binding site" description="in other chain" evidence="14">
    <location>
        <position position="61"/>
    </location>
    <ligand>
        <name>UDP-alpha-D-glucose</name>
        <dbReference type="ChEBI" id="CHEBI:58885"/>
        <note>ligand shared between dimeric partners</note>
    </ligand>
</feature>
<evidence type="ECO:0000256" key="7">
    <source>
        <dbReference type="ARBA" id="ARBA00022695"/>
    </source>
</evidence>
<feature type="binding site" description="in other chain" evidence="14">
    <location>
        <begin position="163"/>
        <end position="165"/>
    </location>
    <ligand>
        <name>UDP-alpha-D-glucose</name>
        <dbReference type="ChEBI" id="CHEBI:58885"/>
        <note>ligand shared between dimeric partners</note>
    </ligand>
</feature>
<evidence type="ECO:0000256" key="5">
    <source>
        <dbReference type="ARBA" id="ARBA00016340"/>
    </source>
</evidence>
<feature type="binding site" description="in other chain" evidence="14">
    <location>
        <begin position="77"/>
        <end position="78"/>
    </location>
    <ligand>
        <name>UDP-alpha-D-glucose</name>
        <dbReference type="ChEBI" id="CHEBI:58885"/>
        <note>ligand shared between dimeric partners</note>
    </ligand>
</feature>